<dbReference type="GO" id="GO:0009103">
    <property type="term" value="P:lipopolysaccharide biosynthetic process"/>
    <property type="evidence" value="ECO:0007669"/>
    <property type="project" value="UniProtKB-ARBA"/>
</dbReference>
<comment type="caution">
    <text evidence="10">The sequence shown here is derived from an EMBL/GenBank/DDBJ whole genome shotgun (WGS) entry which is preliminary data.</text>
</comment>
<feature type="transmembrane region" description="Helical" evidence="8">
    <location>
        <begin position="182"/>
        <end position="198"/>
    </location>
</feature>
<evidence type="ECO:0000256" key="8">
    <source>
        <dbReference type="SAM" id="Phobius"/>
    </source>
</evidence>
<feature type="transmembrane region" description="Helical" evidence="8">
    <location>
        <begin position="395"/>
        <end position="418"/>
    </location>
</feature>
<accession>A0A2H0NH30</accession>
<feature type="transmembrane region" description="Helical" evidence="8">
    <location>
        <begin position="136"/>
        <end position="153"/>
    </location>
</feature>
<evidence type="ECO:0000256" key="7">
    <source>
        <dbReference type="ARBA" id="ARBA00023136"/>
    </source>
</evidence>
<dbReference type="AlphaFoldDB" id="A0A2H0NH30"/>
<feature type="transmembrane region" description="Helical" evidence="8">
    <location>
        <begin position="317"/>
        <end position="335"/>
    </location>
</feature>
<feature type="transmembrane region" description="Helical" evidence="8">
    <location>
        <begin position="114"/>
        <end position="130"/>
    </location>
</feature>
<keyword evidence="2" id="KW-1003">Cell membrane</keyword>
<dbReference type="GO" id="GO:0016763">
    <property type="term" value="F:pentosyltransferase activity"/>
    <property type="evidence" value="ECO:0007669"/>
    <property type="project" value="TreeGrafter"/>
</dbReference>
<proteinExistence type="predicted"/>
<dbReference type="Proteomes" id="UP000230707">
    <property type="component" value="Unassembled WGS sequence"/>
</dbReference>
<evidence type="ECO:0000313" key="11">
    <source>
        <dbReference type="Proteomes" id="UP000230707"/>
    </source>
</evidence>
<dbReference type="GO" id="GO:0005886">
    <property type="term" value="C:plasma membrane"/>
    <property type="evidence" value="ECO:0007669"/>
    <property type="project" value="UniProtKB-SubCell"/>
</dbReference>
<name>A0A2H0NH30_9BACT</name>
<keyword evidence="4" id="KW-0808">Transferase</keyword>
<sequence length="548" mass="63802">MKKAILLILVITLAFTLRFFKIGDYPATLYGDEQAFAWNAYNILLTGQDEYGTPYPLQFRSFNDYKSPIPVYLLVPFLKVFGLNNFSIRLPIVIFSSLSILITYLLAKEFTHNKIALISAFLMAISSWHVHLSRGYFEATLSLFFFITGVYFNRRSKQRIGLFLVGMLFFALSIYSYFTPRMLLLVFIPFLFIYDLKYQSLNNSVNMKNVKNKIIRNYIFGLTFLFIVSFPLLKATLYGGGFSRFNNLSGSMNKIITETVVKERNASLLPDIWRKLFHNKVTVWIRQVKNNYLEHLSINFWYLYGDNSLRYFTGNMGMFYLSELLFFIPGLYFLYRENRKAAVFFLFWIFLAPIPASIVGRPFAVRSIAMLPAPFMFVAYGIYKTISIKKSQYTHMIFPLVITLFSVFSLGSVLIRYYKEYPVYAATWWGWENKAAIDYAKESQESYDNIFISDYYTGAPLAFAVYSRYDPVEFRKALNNPVVMADSRHLVKLGKYYFGSLDVDKKRLEEGIIPPKSLYIGRPEETDTGETINAPDDNRIIFHIYKTN</sequence>
<dbReference type="InterPro" id="IPR038731">
    <property type="entry name" value="RgtA/B/C-like"/>
</dbReference>
<keyword evidence="6 8" id="KW-1133">Transmembrane helix</keyword>
<evidence type="ECO:0000256" key="5">
    <source>
        <dbReference type="ARBA" id="ARBA00022692"/>
    </source>
</evidence>
<dbReference type="InterPro" id="IPR050297">
    <property type="entry name" value="LipidA_mod_glycosyltrf_83"/>
</dbReference>
<feature type="transmembrane region" description="Helical" evidence="8">
    <location>
        <begin position="342"/>
        <end position="358"/>
    </location>
</feature>
<feature type="domain" description="Glycosyltransferase RgtA/B/C/D-like" evidence="9">
    <location>
        <begin position="66"/>
        <end position="197"/>
    </location>
</feature>
<feature type="transmembrane region" description="Helical" evidence="8">
    <location>
        <begin position="364"/>
        <end position="383"/>
    </location>
</feature>
<evidence type="ECO:0000313" key="10">
    <source>
        <dbReference type="EMBL" id="PIR08193.1"/>
    </source>
</evidence>
<protein>
    <recommendedName>
        <fullName evidence="9">Glycosyltransferase RgtA/B/C/D-like domain-containing protein</fullName>
    </recommendedName>
</protein>
<dbReference type="PANTHER" id="PTHR33908:SF11">
    <property type="entry name" value="MEMBRANE PROTEIN"/>
    <property type="match status" value="1"/>
</dbReference>
<dbReference type="Pfam" id="PF13231">
    <property type="entry name" value="PMT_2"/>
    <property type="match status" value="1"/>
</dbReference>
<comment type="subcellular location">
    <subcellularLocation>
        <location evidence="1">Cell membrane</location>
        <topology evidence="1">Multi-pass membrane protein</topology>
    </subcellularLocation>
</comment>
<keyword evidence="5 8" id="KW-0812">Transmembrane</keyword>
<evidence type="ECO:0000256" key="1">
    <source>
        <dbReference type="ARBA" id="ARBA00004651"/>
    </source>
</evidence>
<feature type="transmembrane region" description="Helical" evidence="8">
    <location>
        <begin position="160"/>
        <end position="176"/>
    </location>
</feature>
<keyword evidence="7 8" id="KW-0472">Membrane</keyword>
<evidence type="ECO:0000259" key="9">
    <source>
        <dbReference type="Pfam" id="PF13231"/>
    </source>
</evidence>
<feature type="transmembrane region" description="Helical" evidence="8">
    <location>
        <begin position="218"/>
        <end position="238"/>
    </location>
</feature>
<evidence type="ECO:0000256" key="4">
    <source>
        <dbReference type="ARBA" id="ARBA00022679"/>
    </source>
</evidence>
<evidence type="ECO:0000256" key="6">
    <source>
        <dbReference type="ARBA" id="ARBA00022989"/>
    </source>
</evidence>
<evidence type="ECO:0000256" key="2">
    <source>
        <dbReference type="ARBA" id="ARBA00022475"/>
    </source>
</evidence>
<evidence type="ECO:0000256" key="3">
    <source>
        <dbReference type="ARBA" id="ARBA00022676"/>
    </source>
</evidence>
<keyword evidence="3" id="KW-0328">Glycosyltransferase</keyword>
<reference evidence="10 11" key="1">
    <citation type="submission" date="2017-09" db="EMBL/GenBank/DDBJ databases">
        <title>Depth-based differentiation of microbial function through sediment-hosted aquifers and enrichment of novel symbionts in the deep terrestrial subsurface.</title>
        <authorList>
            <person name="Probst A.J."/>
            <person name="Ladd B."/>
            <person name="Jarett J.K."/>
            <person name="Geller-Mcgrath D.E."/>
            <person name="Sieber C.M."/>
            <person name="Emerson J.B."/>
            <person name="Anantharaman K."/>
            <person name="Thomas B.C."/>
            <person name="Malmstrom R."/>
            <person name="Stieglmeier M."/>
            <person name="Klingl A."/>
            <person name="Woyke T."/>
            <person name="Ryan C.M."/>
            <person name="Banfield J.F."/>
        </authorList>
    </citation>
    <scope>NUCLEOTIDE SEQUENCE [LARGE SCALE GENOMIC DNA]</scope>
    <source>
        <strain evidence="10">CG11_big_fil_rev_8_21_14_0_20_37_11</strain>
    </source>
</reference>
<gene>
    <name evidence="10" type="ORF">COV53_04145</name>
</gene>
<feature type="transmembrane region" description="Helical" evidence="8">
    <location>
        <begin position="86"/>
        <end position="107"/>
    </location>
</feature>
<organism evidence="10 11">
    <name type="scientific">Candidatus Gottesmanbacteria bacterium CG11_big_fil_rev_8_21_14_0_20_37_11</name>
    <dbReference type="NCBI Taxonomy" id="1974575"/>
    <lineage>
        <taxon>Bacteria</taxon>
        <taxon>Candidatus Gottesmaniibacteriota</taxon>
    </lineage>
</organism>
<dbReference type="PANTHER" id="PTHR33908">
    <property type="entry name" value="MANNOSYLTRANSFERASE YKCB-RELATED"/>
    <property type="match status" value="1"/>
</dbReference>
<dbReference type="EMBL" id="PCWS01000092">
    <property type="protein sequence ID" value="PIR08193.1"/>
    <property type="molecule type" value="Genomic_DNA"/>
</dbReference>